<dbReference type="STRING" id="1797247.A2419_03260"/>
<accession>A0A1F4Y483</accession>
<dbReference type="AlphaFoldDB" id="A0A1F4Y483"/>
<organism evidence="1 2">
    <name type="scientific">Candidatus Adlerbacteria bacterium RIFOXYC1_FULL_48_26</name>
    <dbReference type="NCBI Taxonomy" id="1797247"/>
    <lineage>
        <taxon>Bacteria</taxon>
        <taxon>Candidatus Adleribacteriota</taxon>
    </lineage>
</organism>
<name>A0A1F4Y483_9BACT</name>
<dbReference type="Proteomes" id="UP000176568">
    <property type="component" value="Unassembled WGS sequence"/>
</dbReference>
<evidence type="ECO:0000313" key="2">
    <source>
        <dbReference type="Proteomes" id="UP000176568"/>
    </source>
</evidence>
<gene>
    <name evidence="1" type="ORF">A2419_03260</name>
</gene>
<protein>
    <submittedName>
        <fullName evidence="1">Uncharacterized protein</fullName>
    </submittedName>
</protein>
<comment type="caution">
    <text evidence="1">The sequence shown here is derived from an EMBL/GenBank/DDBJ whole genome shotgun (WGS) entry which is preliminary data.</text>
</comment>
<sequence>MAKGFFLGLLGLFFATVLMLFAYQLNMLPASVYPFAYKIMQAFSFIAPVPPALEKFEGTWVVTFTPTRPQSDLGTCAIPSGLLRTHAGAFTGNVGSSVPIKASTTDDGRLTGVIGNGSTLRKGTLVAYIEKGAGQGTWKDDFECEGSVLLTKQQLVTDPIQGKVVSSGDDSILVRSGELRSLRPGMPLYRGDIIEAHSGTVLLGMGAAFETAVNLTPSMTYKVGQ</sequence>
<dbReference type="EMBL" id="MEXB01000004">
    <property type="protein sequence ID" value="OGC88752.1"/>
    <property type="molecule type" value="Genomic_DNA"/>
</dbReference>
<evidence type="ECO:0000313" key="1">
    <source>
        <dbReference type="EMBL" id="OGC88752.1"/>
    </source>
</evidence>
<reference evidence="1 2" key="1">
    <citation type="journal article" date="2016" name="Nat. Commun.">
        <title>Thousands of microbial genomes shed light on interconnected biogeochemical processes in an aquifer system.</title>
        <authorList>
            <person name="Anantharaman K."/>
            <person name="Brown C.T."/>
            <person name="Hug L.A."/>
            <person name="Sharon I."/>
            <person name="Castelle C.J."/>
            <person name="Probst A.J."/>
            <person name="Thomas B.C."/>
            <person name="Singh A."/>
            <person name="Wilkins M.J."/>
            <person name="Karaoz U."/>
            <person name="Brodie E.L."/>
            <person name="Williams K.H."/>
            <person name="Hubbard S.S."/>
            <person name="Banfield J.F."/>
        </authorList>
    </citation>
    <scope>NUCLEOTIDE SEQUENCE [LARGE SCALE GENOMIC DNA]</scope>
</reference>
<proteinExistence type="predicted"/>